<name>A0A3G4ZZC3_9VIRU</name>
<sequence length="346" mass="40270">MTTQEANPLMISSQIRHKILTYDNMFDSIDCNLQFENIFYSVKGTSDILLNCLGIIDDKLIAHSNDFTSLFKNLFYQNPDPRAIVWYDGIVDTYNYMASNINLYIQIEEPVVIFIGSYWCIGATHAFSTMWCFINEYLINGYDKKILVYKNSTKGILDILIRIFGECNIIYIDDSVIYKLCDATFFVNKYHSIITPVETDKLIHKFIDKYLYDPNLNLNPDVKTICIIKSSISNNSTFDDVADIDDVVKYCEINNYMFVDSVNYSEIEMINIIHRAKHIKFSWGSAFFKNVSYVSDVCESIEVFVYSVIFTNQYYERVTNNDLTTKYKNAVVTYKVLNNFNEIFSL</sequence>
<organism evidence="1">
    <name type="scientific">Gaeavirus sp</name>
    <dbReference type="NCBI Taxonomy" id="2487767"/>
    <lineage>
        <taxon>Viruses</taxon>
        <taxon>Varidnaviria</taxon>
        <taxon>Bamfordvirae</taxon>
        <taxon>Nucleocytoviricota</taxon>
        <taxon>Megaviricetes</taxon>
        <taxon>Imitervirales</taxon>
        <taxon>Mimiviridae</taxon>
        <taxon>Klosneuvirinae</taxon>
    </lineage>
</organism>
<protein>
    <submittedName>
        <fullName evidence="1">Uncharacterized protein</fullName>
    </submittedName>
</protein>
<accession>A0A3G4ZZC3</accession>
<dbReference type="EMBL" id="MK072218">
    <property type="protein sequence ID" value="AYV80242.1"/>
    <property type="molecule type" value="Genomic_DNA"/>
</dbReference>
<reference evidence="1" key="1">
    <citation type="submission" date="2018-10" db="EMBL/GenBank/DDBJ databases">
        <title>Hidden diversity of soil giant viruses.</title>
        <authorList>
            <person name="Schulz F."/>
            <person name="Alteio L."/>
            <person name="Goudeau D."/>
            <person name="Ryan E.M."/>
            <person name="Malmstrom R.R."/>
            <person name="Blanchard J."/>
            <person name="Woyke T."/>
        </authorList>
    </citation>
    <scope>NUCLEOTIDE SEQUENCE</scope>
    <source>
        <strain evidence="1">GAV1</strain>
    </source>
</reference>
<gene>
    <name evidence="1" type="ORF">Gaeavirus20_7</name>
</gene>
<evidence type="ECO:0000313" key="1">
    <source>
        <dbReference type="EMBL" id="AYV80242.1"/>
    </source>
</evidence>
<proteinExistence type="predicted"/>